<keyword evidence="1" id="KW-0812">Transmembrane</keyword>
<evidence type="ECO:0008006" key="4">
    <source>
        <dbReference type="Google" id="ProtNLM"/>
    </source>
</evidence>
<sequence>MTERKYFKWKAEDLQNALHDYENEDIGLNECVRLHNIPKATMKRHFDKGDSEEQVQIIKGRSPVFDSKFENILVHNILLFWFVHTFQILGGLLRFRFRLIFMPNTMDITVCAHIKRTE</sequence>
<keyword evidence="3" id="KW-1185">Reference proteome</keyword>
<feature type="transmembrane region" description="Helical" evidence="1">
    <location>
        <begin position="72"/>
        <end position="93"/>
    </location>
</feature>
<reference evidence="2 3" key="1">
    <citation type="journal article" date="2021" name="BMC Biol.">
        <title>Horizontally acquired antibacterial genes associated with adaptive radiation of ladybird beetles.</title>
        <authorList>
            <person name="Li H.S."/>
            <person name="Tang X.F."/>
            <person name="Huang Y.H."/>
            <person name="Xu Z.Y."/>
            <person name="Chen M.L."/>
            <person name="Du X.Y."/>
            <person name="Qiu B.Y."/>
            <person name="Chen P.T."/>
            <person name="Zhang W."/>
            <person name="Slipinski A."/>
            <person name="Escalona H.E."/>
            <person name="Waterhouse R.M."/>
            <person name="Zwick A."/>
            <person name="Pang H."/>
        </authorList>
    </citation>
    <scope>NUCLEOTIDE SEQUENCE [LARGE SCALE GENOMIC DNA]</scope>
    <source>
        <strain evidence="2">SYSU2018</strain>
    </source>
</reference>
<evidence type="ECO:0000256" key="1">
    <source>
        <dbReference type="SAM" id="Phobius"/>
    </source>
</evidence>
<dbReference type="EMBL" id="JABFTP020000103">
    <property type="protein sequence ID" value="KAL3277315.1"/>
    <property type="molecule type" value="Genomic_DNA"/>
</dbReference>
<dbReference type="AlphaFoldDB" id="A0ABD2NFJ7"/>
<comment type="caution">
    <text evidence="2">The sequence shown here is derived from an EMBL/GenBank/DDBJ whole genome shotgun (WGS) entry which is preliminary data.</text>
</comment>
<protein>
    <recommendedName>
        <fullName evidence="4">HTH psq-type domain-containing protein</fullName>
    </recommendedName>
</protein>
<organism evidence="2 3">
    <name type="scientific">Cryptolaemus montrouzieri</name>
    <dbReference type="NCBI Taxonomy" id="559131"/>
    <lineage>
        <taxon>Eukaryota</taxon>
        <taxon>Metazoa</taxon>
        <taxon>Ecdysozoa</taxon>
        <taxon>Arthropoda</taxon>
        <taxon>Hexapoda</taxon>
        <taxon>Insecta</taxon>
        <taxon>Pterygota</taxon>
        <taxon>Neoptera</taxon>
        <taxon>Endopterygota</taxon>
        <taxon>Coleoptera</taxon>
        <taxon>Polyphaga</taxon>
        <taxon>Cucujiformia</taxon>
        <taxon>Coccinelloidea</taxon>
        <taxon>Coccinellidae</taxon>
        <taxon>Scymninae</taxon>
        <taxon>Scymnini</taxon>
        <taxon>Cryptolaemus</taxon>
    </lineage>
</organism>
<keyword evidence="1" id="KW-1133">Transmembrane helix</keyword>
<proteinExistence type="predicted"/>
<evidence type="ECO:0000313" key="3">
    <source>
        <dbReference type="Proteomes" id="UP001516400"/>
    </source>
</evidence>
<accession>A0ABD2NFJ7</accession>
<dbReference type="Proteomes" id="UP001516400">
    <property type="component" value="Unassembled WGS sequence"/>
</dbReference>
<gene>
    <name evidence="2" type="ORF">HHI36_012666</name>
</gene>
<keyword evidence="1" id="KW-0472">Membrane</keyword>
<name>A0ABD2NFJ7_9CUCU</name>
<evidence type="ECO:0000313" key="2">
    <source>
        <dbReference type="EMBL" id="KAL3277315.1"/>
    </source>
</evidence>